<accession>A0A517QK69</accession>
<name>A0A517QK69_9PLAN</name>
<dbReference type="InterPro" id="IPR013783">
    <property type="entry name" value="Ig-like_fold"/>
</dbReference>
<dbReference type="CDD" id="cd02856">
    <property type="entry name" value="E_set_GDE_Isoamylase_N"/>
    <property type="match status" value="1"/>
</dbReference>
<dbReference type="Gene3D" id="2.60.40.10">
    <property type="entry name" value="Immunoglobulins"/>
    <property type="match status" value="1"/>
</dbReference>
<dbReference type="SUPFAM" id="SSF51445">
    <property type="entry name" value="(Trans)glycosidases"/>
    <property type="match status" value="1"/>
</dbReference>
<organism evidence="3 4">
    <name type="scientific">Thalassoglobus polymorphus</name>
    <dbReference type="NCBI Taxonomy" id="2527994"/>
    <lineage>
        <taxon>Bacteria</taxon>
        <taxon>Pseudomonadati</taxon>
        <taxon>Planctomycetota</taxon>
        <taxon>Planctomycetia</taxon>
        <taxon>Planctomycetales</taxon>
        <taxon>Planctomycetaceae</taxon>
        <taxon>Thalassoglobus</taxon>
    </lineage>
</organism>
<dbReference type="PANTHER" id="PTHR43002">
    <property type="entry name" value="GLYCOGEN DEBRANCHING ENZYME"/>
    <property type="match status" value="1"/>
</dbReference>
<dbReference type="AlphaFoldDB" id="A0A517QK69"/>
<dbReference type="GO" id="GO:0004553">
    <property type="term" value="F:hydrolase activity, hydrolyzing O-glycosyl compounds"/>
    <property type="evidence" value="ECO:0007669"/>
    <property type="project" value="InterPro"/>
</dbReference>
<dbReference type="EC" id="3.2.1.-" evidence="3"/>
<dbReference type="Pfam" id="PF00128">
    <property type="entry name" value="Alpha-amylase"/>
    <property type="match status" value="1"/>
</dbReference>
<sequence>MKPTQYSCLHCKKHASEAELQSPIVPDWEASEGTPFPLGVSWIVPQQAWNFALYSKHATSLSLLLYSEDDLVDPLLTFQFDGILNKSGPVWHARILRSNCPAAKYYAYRVAGPENDNGFHAIAFDPSKILLDPYAKSVHFPKNFDRESASQPGANDGKAPLGLLTVCQCPSPNRPVHRIRHGAHLIIYELHVRGFTRHASSEVSEQRQGTFAGIIDKIPYLKKLGVTAVELMPVFQFDPDDQNYWGYMPLNFFSPHQSYATEGDACQQHTNFREMVDALHAAEIEVILDVVYNHTSEGGQSGPTYCYKGFDNGTYYIANEASTNHEPYANFSGTGNTLQTSNRVVQQLILDSLRYWALEMGVDGFRFDLASIFTRNPDGGINVEDPPLFAQIADDPALKSVRLIAEPWDAGGAYQLGRAFPGIHWHQWNGRYRDTLQRFVRGDDGMIGDLMTRLYGSADLFSDDLSQAFRPFQSINYVTSHDGFSLYDLVSYNRKRNAANGHNNMDGHDDFSWNCGAEGDDNLSQDVIQLRKLQVRNFFCLLMLSNGTPMFRMGDEFLNTQQGNSNPYNQDNETSWLDWNLLEENQDVFQFASQMIAFRKSHPTLSRSHFWRDDIQWYGAHGTVDMSAPSRTLAFFLEKEIPEDEDLYVMVNSSAEKVQFKISAKQEMNWQLRIDTARIDSQYISLSETASVLDQPYYVLQPRSVVVLTHQ</sequence>
<dbReference type="RefSeq" id="WP_145196972.1">
    <property type="nucleotide sequence ID" value="NZ_CP036267.1"/>
</dbReference>
<dbReference type="GO" id="GO:0005975">
    <property type="term" value="P:carbohydrate metabolic process"/>
    <property type="evidence" value="ECO:0007669"/>
    <property type="project" value="InterPro"/>
</dbReference>
<comment type="similarity">
    <text evidence="1">Belongs to the glycosyl hydrolase 13 family.</text>
</comment>
<evidence type="ECO:0000313" key="4">
    <source>
        <dbReference type="Proteomes" id="UP000315724"/>
    </source>
</evidence>
<dbReference type="Pfam" id="PF02922">
    <property type="entry name" value="CBM_48"/>
    <property type="match status" value="1"/>
</dbReference>
<protein>
    <submittedName>
        <fullName evidence="3">Glycogen debranching enzyme</fullName>
        <ecNumber evidence="3">3.2.1.-</ecNumber>
    </submittedName>
</protein>
<gene>
    <name evidence="3" type="primary">glgX</name>
    <name evidence="3" type="ORF">Mal48_12330</name>
</gene>
<dbReference type="SMART" id="SM00642">
    <property type="entry name" value="Aamy"/>
    <property type="match status" value="1"/>
</dbReference>
<dbReference type="SUPFAM" id="SSF51011">
    <property type="entry name" value="Glycosyl hydrolase domain"/>
    <property type="match status" value="1"/>
</dbReference>
<evidence type="ECO:0000259" key="2">
    <source>
        <dbReference type="SMART" id="SM00642"/>
    </source>
</evidence>
<keyword evidence="4" id="KW-1185">Reference proteome</keyword>
<keyword evidence="3" id="KW-0378">Hydrolase</keyword>
<dbReference type="CDD" id="cd11326">
    <property type="entry name" value="AmyAc_Glg_debranch"/>
    <property type="match status" value="1"/>
</dbReference>
<evidence type="ECO:0000256" key="1">
    <source>
        <dbReference type="ARBA" id="ARBA00008061"/>
    </source>
</evidence>
<dbReference type="InterPro" id="IPR004193">
    <property type="entry name" value="Glyco_hydro_13_N"/>
</dbReference>
<dbReference type="InterPro" id="IPR014756">
    <property type="entry name" value="Ig_E-set"/>
</dbReference>
<dbReference type="InterPro" id="IPR044505">
    <property type="entry name" value="GlgX_Isoamylase_N_E_set"/>
</dbReference>
<dbReference type="InterPro" id="IPR017853">
    <property type="entry name" value="GH"/>
</dbReference>
<dbReference type="OrthoDB" id="226102at2"/>
<feature type="domain" description="Glycosyl hydrolase family 13 catalytic" evidence="2">
    <location>
        <begin position="189"/>
        <end position="599"/>
    </location>
</feature>
<dbReference type="KEGG" id="tpol:Mal48_12330"/>
<dbReference type="Proteomes" id="UP000315724">
    <property type="component" value="Chromosome"/>
</dbReference>
<dbReference type="InterPro" id="IPR013780">
    <property type="entry name" value="Glyco_hydro_b"/>
</dbReference>
<dbReference type="Gene3D" id="3.20.20.80">
    <property type="entry name" value="Glycosidases"/>
    <property type="match status" value="1"/>
</dbReference>
<dbReference type="Gene3D" id="2.60.40.1180">
    <property type="entry name" value="Golgi alpha-mannosidase II"/>
    <property type="match status" value="1"/>
</dbReference>
<proteinExistence type="inferred from homology"/>
<dbReference type="EMBL" id="CP036267">
    <property type="protein sequence ID" value="QDT31994.1"/>
    <property type="molecule type" value="Genomic_DNA"/>
</dbReference>
<dbReference type="InterPro" id="IPR006047">
    <property type="entry name" value="GH13_cat_dom"/>
</dbReference>
<keyword evidence="3" id="KW-0326">Glycosidase</keyword>
<dbReference type="SUPFAM" id="SSF81296">
    <property type="entry name" value="E set domains"/>
    <property type="match status" value="1"/>
</dbReference>
<evidence type="ECO:0000313" key="3">
    <source>
        <dbReference type="EMBL" id="QDT31994.1"/>
    </source>
</evidence>
<reference evidence="3 4" key="1">
    <citation type="submission" date="2019-02" db="EMBL/GenBank/DDBJ databases">
        <title>Deep-cultivation of Planctomycetes and their phenomic and genomic characterization uncovers novel biology.</title>
        <authorList>
            <person name="Wiegand S."/>
            <person name="Jogler M."/>
            <person name="Boedeker C."/>
            <person name="Pinto D."/>
            <person name="Vollmers J."/>
            <person name="Rivas-Marin E."/>
            <person name="Kohn T."/>
            <person name="Peeters S.H."/>
            <person name="Heuer A."/>
            <person name="Rast P."/>
            <person name="Oberbeckmann S."/>
            <person name="Bunk B."/>
            <person name="Jeske O."/>
            <person name="Meyerdierks A."/>
            <person name="Storesund J.E."/>
            <person name="Kallscheuer N."/>
            <person name="Luecker S."/>
            <person name="Lage O.M."/>
            <person name="Pohl T."/>
            <person name="Merkel B.J."/>
            <person name="Hornburger P."/>
            <person name="Mueller R.-W."/>
            <person name="Bruemmer F."/>
            <person name="Labrenz M."/>
            <person name="Spormann A.M."/>
            <person name="Op den Camp H."/>
            <person name="Overmann J."/>
            <person name="Amann R."/>
            <person name="Jetten M.S.M."/>
            <person name="Mascher T."/>
            <person name="Medema M.H."/>
            <person name="Devos D.P."/>
            <person name="Kaster A.-K."/>
            <person name="Ovreas L."/>
            <person name="Rohde M."/>
            <person name="Galperin M.Y."/>
            <person name="Jogler C."/>
        </authorList>
    </citation>
    <scope>NUCLEOTIDE SEQUENCE [LARGE SCALE GENOMIC DNA]</scope>
    <source>
        <strain evidence="3 4">Mal48</strain>
    </source>
</reference>